<keyword evidence="1" id="KW-0472">Membrane</keyword>
<keyword evidence="1" id="KW-1133">Transmembrane helix</keyword>
<evidence type="ECO:0000313" key="2">
    <source>
        <dbReference type="EMBL" id="PYI38272.1"/>
    </source>
</evidence>
<protein>
    <recommendedName>
        <fullName evidence="4">DUF1700 domain-containing protein</fullName>
    </recommendedName>
</protein>
<feature type="transmembrane region" description="Helical" evidence="1">
    <location>
        <begin position="94"/>
        <end position="122"/>
    </location>
</feature>
<dbReference type="RefSeq" id="WP_110485398.1">
    <property type="nucleotide sequence ID" value="NZ_QJVC01000010.1"/>
</dbReference>
<keyword evidence="3" id="KW-1185">Reference proteome</keyword>
<feature type="transmembrane region" description="Helical" evidence="1">
    <location>
        <begin position="176"/>
        <end position="197"/>
    </location>
</feature>
<accession>A0A2V5ISB9</accession>
<proteinExistence type="predicted"/>
<comment type="caution">
    <text evidence="2">The sequence shown here is derived from an EMBL/GenBank/DDBJ whole genome shotgun (WGS) entry which is preliminary data.</text>
</comment>
<sequence length="207" mass="22041">MNHDTDIPEVRHYLAALETRLAQLPPEQSEEIVFGVREHISDALSRDDRSLAEILAALGTPDDVASGLADTAPPPPLTSYPQPAAALRRQSSTLWVVATAILLPFGAFLAGVGWLFGVAGLWMGTRWRTWEKILGTLVLPFGVVGARYLAFLPLWGPLGTDAQTSNPLEGAVFPGLSLGGTVALACVPLAVASYLLIVGLRRTPARP</sequence>
<dbReference type="Pfam" id="PF22564">
    <property type="entry name" value="HAAS"/>
    <property type="match status" value="1"/>
</dbReference>
<keyword evidence="1" id="KW-0812">Transmembrane</keyword>
<name>A0A2V5ISB9_9MICC</name>
<dbReference type="Proteomes" id="UP000247980">
    <property type="component" value="Unassembled WGS sequence"/>
</dbReference>
<dbReference type="EMBL" id="QJVC01000010">
    <property type="protein sequence ID" value="PYI38272.1"/>
    <property type="molecule type" value="Genomic_DNA"/>
</dbReference>
<dbReference type="AlphaFoldDB" id="A0A2V5ISB9"/>
<organism evidence="2 3">
    <name type="scientific">Arthrobacter psychrolactophilus</name>
    <dbReference type="NCBI Taxonomy" id="92442"/>
    <lineage>
        <taxon>Bacteria</taxon>
        <taxon>Bacillati</taxon>
        <taxon>Actinomycetota</taxon>
        <taxon>Actinomycetes</taxon>
        <taxon>Micrococcales</taxon>
        <taxon>Micrococcaceae</taxon>
        <taxon>Arthrobacter</taxon>
    </lineage>
</organism>
<evidence type="ECO:0000256" key="1">
    <source>
        <dbReference type="SAM" id="Phobius"/>
    </source>
</evidence>
<gene>
    <name evidence="2" type="ORF">CVS30_11090</name>
</gene>
<evidence type="ECO:0008006" key="4">
    <source>
        <dbReference type="Google" id="ProtNLM"/>
    </source>
</evidence>
<evidence type="ECO:0000313" key="3">
    <source>
        <dbReference type="Proteomes" id="UP000247980"/>
    </source>
</evidence>
<reference evidence="2 3" key="1">
    <citation type="submission" date="2018-05" db="EMBL/GenBank/DDBJ databases">
        <title>Genetic diversity of glacier-inhabiting Cryobacterium bacteria in China and description of Cryobacterium mengkeensis sp. nov. and Arthrobacter glacialis sp. nov.</title>
        <authorList>
            <person name="Liu Q."/>
            <person name="Xin Y.-H."/>
        </authorList>
    </citation>
    <scope>NUCLEOTIDE SEQUENCE [LARGE SCALE GENOMIC DNA]</scope>
    <source>
        <strain evidence="2 3">B7</strain>
    </source>
</reference>
<feature type="transmembrane region" description="Helical" evidence="1">
    <location>
        <begin position="134"/>
        <end position="156"/>
    </location>
</feature>
<dbReference type="OrthoDB" id="5114815at2"/>